<dbReference type="RefSeq" id="WP_278013530.1">
    <property type="nucleotide sequence ID" value="NZ_CP121208.1"/>
</dbReference>
<name>A0ABY8G1K1_9ACTO</name>
<dbReference type="EMBL" id="CP121208">
    <property type="protein sequence ID" value="WFM84135.1"/>
    <property type="molecule type" value="Genomic_DNA"/>
</dbReference>
<dbReference type="InterPro" id="IPR029062">
    <property type="entry name" value="Class_I_gatase-like"/>
</dbReference>
<dbReference type="PROSITE" id="PS51273">
    <property type="entry name" value="GATASE_TYPE_1"/>
    <property type="match status" value="1"/>
</dbReference>
<dbReference type="CDD" id="cd01741">
    <property type="entry name" value="GATase1_1"/>
    <property type="match status" value="1"/>
</dbReference>
<dbReference type="Proteomes" id="UP001215216">
    <property type="component" value="Chromosome"/>
</dbReference>
<dbReference type="Gene3D" id="3.40.50.880">
    <property type="match status" value="1"/>
</dbReference>
<proteinExistence type="predicted"/>
<keyword evidence="2" id="KW-0378">Hydrolase</keyword>
<evidence type="ECO:0000313" key="2">
    <source>
        <dbReference type="EMBL" id="WFM84135.1"/>
    </source>
</evidence>
<dbReference type="PANTHER" id="PTHR42695">
    <property type="entry name" value="GLUTAMINE AMIDOTRANSFERASE YLR126C-RELATED"/>
    <property type="match status" value="1"/>
</dbReference>
<protein>
    <submittedName>
        <fullName evidence="2">Gamma-glutamyl-gamma-aminobutyrate hydrolase family protein</fullName>
    </submittedName>
</protein>
<accession>A0ABY8G1K1</accession>
<sequence length="241" mass="25888">MSRFAFLIARPPSPIADDELAAVRRISGARITPYDLAAGVPDLEAFDAVMISGSPYNFLTQPKEPVQRQCETHLMSVIESLIAEDIPTLGICFGMQSLGRAQGALTTTAYPENISAVTIAVTSDGEQDPLFGKLGKSFQTFTGHSEALLPPSSGRKLSPDTAILATGEHCPIQALRIGKNVYGVQFHPEIDEESLILRINTYGGTYYEAGEAERISDATRGVDVSTSASLIQLFTQMYGTA</sequence>
<evidence type="ECO:0000313" key="3">
    <source>
        <dbReference type="Proteomes" id="UP001215216"/>
    </source>
</evidence>
<dbReference type="SUPFAM" id="SSF52317">
    <property type="entry name" value="Class I glutamine amidotransferase-like"/>
    <property type="match status" value="1"/>
</dbReference>
<dbReference type="Pfam" id="PF00117">
    <property type="entry name" value="GATase"/>
    <property type="match status" value="1"/>
</dbReference>
<feature type="domain" description="Glutamine amidotransferase" evidence="1">
    <location>
        <begin position="43"/>
        <end position="190"/>
    </location>
</feature>
<organism evidence="2 3">
    <name type="scientific">Arcanobacterium canis</name>
    <dbReference type="NCBI Taxonomy" id="999183"/>
    <lineage>
        <taxon>Bacteria</taxon>
        <taxon>Bacillati</taxon>
        <taxon>Actinomycetota</taxon>
        <taxon>Actinomycetes</taxon>
        <taxon>Actinomycetales</taxon>
        <taxon>Actinomycetaceae</taxon>
        <taxon>Arcanobacterium</taxon>
    </lineage>
</organism>
<keyword evidence="3" id="KW-1185">Reference proteome</keyword>
<dbReference type="InterPro" id="IPR017926">
    <property type="entry name" value="GATASE"/>
</dbReference>
<gene>
    <name evidence="2" type="ORF">P7079_03950</name>
</gene>
<dbReference type="InterPro" id="IPR044992">
    <property type="entry name" value="ChyE-like"/>
</dbReference>
<evidence type="ECO:0000259" key="1">
    <source>
        <dbReference type="Pfam" id="PF00117"/>
    </source>
</evidence>
<dbReference type="GO" id="GO:0016787">
    <property type="term" value="F:hydrolase activity"/>
    <property type="evidence" value="ECO:0007669"/>
    <property type="project" value="UniProtKB-KW"/>
</dbReference>
<dbReference type="PANTHER" id="PTHR42695:SF5">
    <property type="entry name" value="GLUTAMINE AMIDOTRANSFERASE YLR126C-RELATED"/>
    <property type="match status" value="1"/>
</dbReference>
<reference evidence="2 3" key="1">
    <citation type="submission" date="2023-03" db="EMBL/GenBank/DDBJ databases">
        <title>Complete genome of Arcanobacterium canis strain DSM 25104 isolated in 2010 from a canine otitis externa in Germany.</title>
        <authorList>
            <person name="Borowiak M."/>
            <person name="Kreitlow A."/>
            <person name="Malorny B."/>
            <person name="Laemmler C."/>
            <person name="Prenger-Berninghoff E."/>
            <person name="Ploetz M."/>
            <person name="Abdulmawjood A."/>
        </authorList>
    </citation>
    <scope>NUCLEOTIDE SEQUENCE [LARGE SCALE GENOMIC DNA]</scope>
    <source>
        <strain evidence="2 3">DSM 25104</strain>
    </source>
</reference>